<evidence type="ECO:0000256" key="4">
    <source>
        <dbReference type="ARBA" id="ARBA00004613"/>
    </source>
</evidence>
<dbReference type="GO" id="GO:0004180">
    <property type="term" value="F:carboxypeptidase activity"/>
    <property type="evidence" value="ECO:0007669"/>
    <property type="project" value="UniProtKB-KW"/>
</dbReference>
<feature type="signal peptide" evidence="21">
    <location>
        <begin position="1"/>
        <end position="21"/>
    </location>
</feature>
<dbReference type="PANTHER" id="PTHR12053:SF3">
    <property type="entry name" value="CARBOXYPEPTIDASE Q"/>
    <property type="match status" value="1"/>
</dbReference>
<keyword evidence="8" id="KW-0645">Protease</keyword>
<evidence type="ECO:0000256" key="10">
    <source>
        <dbReference type="ARBA" id="ARBA00022729"/>
    </source>
</evidence>
<evidence type="ECO:0000256" key="21">
    <source>
        <dbReference type="SAM" id="SignalP"/>
    </source>
</evidence>
<dbReference type="InterPro" id="IPR039866">
    <property type="entry name" value="CPQ"/>
</dbReference>
<evidence type="ECO:0000256" key="3">
    <source>
        <dbReference type="ARBA" id="ARBA00004555"/>
    </source>
</evidence>
<dbReference type="GO" id="GO:0046872">
    <property type="term" value="F:metal ion binding"/>
    <property type="evidence" value="ECO:0007669"/>
    <property type="project" value="UniProtKB-KW"/>
</dbReference>
<keyword evidence="16" id="KW-0865">Zymogen</keyword>
<feature type="domain" description="Peptidase M28" evidence="22">
    <location>
        <begin position="288"/>
        <end position="489"/>
    </location>
</feature>
<dbReference type="Pfam" id="PF04389">
    <property type="entry name" value="Peptidase_M28"/>
    <property type="match status" value="1"/>
</dbReference>
<reference evidence="23" key="2">
    <citation type="submission" date="2020-09" db="EMBL/GenBank/DDBJ databases">
        <authorList>
            <person name="Sun Q."/>
            <person name="Zhou Y."/>
        </authorList>
    </citation>
    <scope>NUCLEOTIDE SEQUENCE</scope>
    <source>
        <strain evidence="23">CGMCC 1.15448</strain>
    </source>
</reference>
<evidence type="ECO:0000256" key="1">
    <source>
        <dbReference type="ARBA" id="ARBA00004240"/>
    </source>
</evidence>
<keyword evidence="18" id="KW-0458">Lysosome</keyword>
<keyword evidence="17" id="KW-0325">Glycoprotein</keyword>
<evidence type="ECO:0000259" key="22">
    <source>
        <dbReference type="Pfam" id="PF04389"/>
    </source>
</evidence>
<keyword evidence="24" id="KW-1185">Reference proteome</keyword>
<sequence>MNKLFALLLTTGLSAPVMLYAQQEAIDTAMVNRIREEGLNHSQIPVIAHHLTDEAGPRLTNSPGFHRAATYVVQALQGWGLSGAQAEPWGEFGYGWSAEKTSLSMRTPYYSPLIAYATPWSGSTHGPVSASVYLVEKMDSAWITSHLAEMKGKILVIQPQDTTLPANFKPDATRYTDSALAAIGDTYMFTKEMLKMYLPYILKNMMLGKMLSASGAVAILHASAHRDGTVLAQTMSGWRVKDQPAAPDLQVAREDLLRLMRLVHGGVPVTLELQSDTKLYGQHLQGSNVVGEIPGTDPTLKSEVVMLGGHLDSWTAGTGATDNGAGCIVALEAMRILKTLGIQPKRTIRIALWDGEEEGLYGSFHYIRNHFGDPADMKLKPEQSRISAYYNLDNGSGKIRGIFAQGNEQAAAIFKQWFVPFHDLGAATVTLRNTGSTDHLSFDAIGIPGFQFIQDQLDYETRTHHTNEDNYDHLQMDDLRQAATILASFVYFTAMRPQMMPRKPLPKPEKFIFDDIFP</sequence>
<evidence type="ECO:0000256" key="14">
    <source>
        <dbReference type="ARBA" id="ARBA00023034"/>
    </source>
</evidence>
<evidence type="ECO:0000256" key="9">
    <source>
        <dbReference type="ARBA" id="ARBA00022723"/>
    </source>
</evidence>
<dbReference type="Gene3D" id="3.40.630.10">
    <property type="entry name" value="Zn peptidases"/>
    <property type="match status" value="1"/>
</dbReference>
<evidence type="ECO:0000256" key="15">
    <source>
        <dbReference type="ARBA" id="ARBA00023049"/>
    </source>
</evidence>
<evidence type="ECO:0000256" key="13">
    <source>
        <dbReference type="ARBA" id="ARBA00022833"/>
    </source>
</evidence>
<keyword evidence="9" id="KW-0479">Metal-binding</keyword>
<evidence type="ECO:0000256" key="2">
    <source>
        <dbReference type="ARBA" id="ARBA00004371"/>
    </source>
</evidence>
<evidence type="ECO:0000256" key="5">
    <source>
        <dbReference type="ARBA" id="ARBA00014116"/>
    </source>
</evidence>
<evidence type="ECO:0000256" key="8">
    <source>
        <dbReference type="ARBA" id="ARBA00022670"/>
    </source>
</evidence>
<keyword evidence="14" id="KW-0333">Golgi apparatus</keyword>
<dbReference type="GO" id="GO:0005576">
    <property type="term" value="C:extracellular region"/>
    <property type="evidence" value="ECO:0007669"/>
    <property type="project" value="UniProtKB-SubCell"/>
</dbReference>
<reference evidence="23" key="1">
    <citation type="journal article" date="2014" name="Int. J. Syst. Evol. Microbiol.">
        <title>Complete genome sequence of Corynebacterium casei LMG S-19264T (=DSM 44701T), isolated from a smear-ripened cheese.</title>
        <authorList>
            <consortium name="US DOE Joint Genome Institute (JGI-PGF)"/>
            <person name="Walter F."/>
            <person name="Albersmeier A."/>
            <person name="Kalinowski J."/>
            <person name="Ruckert C."/>
        </authorList>
    </citation>
    <scope>NUCLEOTIDE SEQUENCE</scope>
    <source>
        <strain evidence="23">CGMCC 1.15448</strain>
    </source>
</reference>
<evidence type="ECO:0000256" key="6">
    <source>
        <dbReference type="ARBA" id="ARBA00022525"/>
    </source>
</evidence>
<evidence type="ECO:0000313" key="24">
    <source>
        <dbReference type="Proteomes" id="UP000607559"/>
    </source>
</evidence>
<dbReference type="GO" id="GO:0070573">
    <property type="term" value="F:metallodipeptidase activity"/>
    <property type="evidence" value="ECO:0007669"/>
    <property type="project" value="InterPro"/>
</dbReference>
<dbReference type="GO" id="GO:0005764">
    <property type="term" value="C:lysosome"/>
    <property type="evidence" value="ECO:0007669"/>
    <property type="project" value="UniProtKB-SubCell"/>
</dbReference>
<name>A0A8J2U7D6_9BACT</name>
<organism evidence="23 24">
    <name type="scientific">Puia dinghuensis</name>
    <dbReference type="NCBI Taxonomy" id="1792502"/>
    <lineage>
        <taxon>Bacteria</taxon>
        <taxon>Pseudomonadati</taxon>
        <taxon>Bacteroidota</taxon>
        <taxon>Chitinophagia</taxon>
        <taxon>Chitinophagales</taxon>
        <taxon>Chitinophagaceae</taxon>
        <taxon>Puia</taxon>
    </lineage>
</organism>
<proteinExistence type="predicted"/>
<keyword evidence="7" id="KW-0121">Carboxypeptidase</keyword>
<comment type="subcellular location">
    <subcellularLocation>
        <location evidence="1">Endoplasmic reticulum</location>
    </subcellularLocation>
    <subcellularLocation>
        <location evidence="3">Golgi apparatus</location>
    </subcellularLocation>
    <subcellularLocation>
        <location evidence="2">Lysosome</location>
    </subcellularLocation>
    <subcellularLocation>
        <location evidence="4">Secreted</location>
    </subcellularLocation>
</comment>
<keyword evidence="11" id="KW-0378">Hydrolase</keyword>
<dbReference type="Gene3D" id="3.50.30.30">
    <property type="match status" value="1"/>
</dbReference>
<keyword evidence="13" id="KW-0862">Zinc</keyword>
<comment type="subunit">
    <text evidence="19">Homodimer. The monomeric form is inactive while the homodimer is active.</text>
</comment>
<dbReference type="RefSeq" id="WP_188927866.1">
    <property type="nucleotide sequence ID" value="NZ_BMJC01000001.1"/>
</dbReference>
<accession>A0A8J2U7D6</accession>
<gene>
    <name evidence="23" type="ORF">GCM10011511_03290</name>
</gene>
<evidence type="ECO:0000313" key="23">
    <source>
        <dbReference type="EMBL" id="GGA83532.1"/>
    </source>
</evidence>
<protein>
    <recommendedName>
        <fullName evidence="5">Carboxypeptidase Q</fullName>
    </recommendedName>
    <alternativeName>
        <fullName evidence="20">Plasma glutamate carboxypeptidase</fullName>
    </alternativeName>
</protein>
<keyword evidence="6" id="KW-0964">Secreted</keyword>
<dbReference type="AlphaFoldDB" id="A0A8J2U7D6"/>
<evidence type="ECO:0000256" key="18">
    <source>
        <dbReference type="ARBA" id="ARBA00023228"/>
    </source>
</evidence>
<feature type="chain" id="PRO_5035144391" description="Carboxypeptidase Q" evidence="21">
    <location>
        <begin position="22"/>
        <end position="518"/>
    </location>
</feature>
<evidence type="ECO:0000256" key="19">
    <source>
        <dbReference type="ARBA" id="ARBA00025833"/>
    </source>
</evidence>
<evidence type="ECO:0000256" key="16">
    <source>
        <dbReference type="ARBA" id="ARBA00023145"/>
    </source>
</evidence>
<dbReference type="SUPFAM" id="SSF53187">
    <property type="entry name" value="Zn-dependent exopeptidases"/>
    <property type="match status" value="1"/>
</dbReference>
<keyword evidence="12" id="KW-0256">Endoplasmic reticulum</keyword>
<dbReference type="Proteomes" id="UP000607559">
    <property type="component" value="Unassembled WGS sequence"/>
</dbReference>
<evidence type="ECO:0000256" key="11">
    <source>
        <dbReference type="ARBA" id="ARBA00022801"/>
    </source>
</evidence>
<keyword evidence="10 21" id="KW-0732">Signal</keyword>
<evidence type="ECO:0000256" key="12">
    <source>
        <dbReference type="ARBA" id="ARBA00022824"/>
    </source>
</evidence>
<keyword evidence="15" id="KW-0482">Metalloprotease</keyword>
<comment type="caution">
    <text evidence="23">The sequence shown here is derived from an EMBL/GenBank/DDBJ whole genome shotgun (WGS) entry which is preliminary data.</text>
</comment>
<dbReference type="PANTHER" id="PTHR12053">
    <property type="entry name" value="PROTEASE FAMILY M28 PLASMA GLUTAMATE CARBOXYPEPTIDASE-RELATED"/>
    <property type="match status" value="1"/>
</dbReference>
<evidence type="ECO:0000256" key="17">
    <source>
        <dbReference type="ARBA" id="ARBA00023180"/>
    </source>
</evidence>
<evidence type="ECO:0000256" key="20">
    <source>
        <dbReference type="ARBA" id="ARBA00033328"/>
    </source>
</evidence>
<dbReference type="GO" id="GO:0006508">
    <property type="term" value="P:proteolysis"/>
    <property type="evidence" value="ECO:0007669"/>
    <property type="project" value="UniProtKB-KW"/>
</dbReference>
<dbReference type="EMBL" id="BMJC01000001">
    <property type="protein sequence ID" value="GGA83532.1"/>
    <property type="molecule type" value="Genomic_DNA"/>
</dbReference>
<dbReference type="InterPro" id="IPR007484">
    <property type="entry name" value="Peptidase_M28"/>
</dbReference>
<evidence type="ECO:0000256" key="7">
    <source>
        <dbReference type="ARBA" id="ARBA00022645"/>
    </source>
</evidence>